<evidence type="ECO:0000313" key="2">
    <source>
        <dbReference type="EMBL" id="EOB08314.1"/>
    </source>
</evidence>
<feature type="non-terminal residue" evidence="2">
    <location>
        <position position="1"/>
    </location>
</feature>
<feature type="region of interest" description="Disordered" evidence="1">
    <location>
        <begin position="25"/>
        <end position="44"/>
    </location>
</feature>
<reference evidence="3" key="1">
    <citation type="journal article" date="2013" name="Nat. Genet.">
        <title>The duck genome and transcriptome provide insight into an avian influenza virus reservoir species.</title>
        <authorList>
            <person name="Huang Y."/>
            <person name="Li Y."/>
            <person name="Burt D.W."/>
            <person name="Chen H."/>
            <person name="Zhang Y."/>
            <person name="Qian W."/>
            <person name="Kim H."/>
            <person name="Gan S."/>
            <person name="Zhao Y."/>
            <person name="Li J."/>
            <person name="Yi K."/>
            <person name="Feng H."/>
            <person name="Zhu P."/>
            <person name="Li B."/>
            <person name="Liu Q."/>
            <person name="Fairley S."/>
            <person name="Magor K.E."/>
            <person name="Du Z."/>
            <person name="Hu X."/>
            <person name="Goodman L."/>
            <person name="Tafer H."/>
            <person name="Vignal A."/>
            <person name="Lee T."/>
            <person name="Kim K.W."/>
            <person name="Sheng Z."/>
            <person name="An Y."/>
            <person name="Searle S."/>
            <person name="Herrero J."/>
            <person name="Groenen M.A."/>
            <person name="Crooijmans R.P."/>
            <person name="Faraut T."/>
            <person name="Cai Q."/>
            <person name="Webster R.G."/>
            <person name="Aldridge J.R."/>
            <person name="Warren W.C."/>
            <person name="Bartschat S."/>
            <person name="Kehr S."/>
            <person name="Marz M."/>
            <person name="Stadler P.F."/>
            <person name="Smith J."/>
            <person name="Kraus R.H."/>
            <person name="Zhao Y."/>
            <person name="Ren L."/>
            <person name="Fei J."/>
            <person name="Morisson M."/>
            <person name="Kaiser P."/>
            <person name="Griffin D.K."/>
            <person name="Rao M."/>
            <person name="Pitel F."/>
            <person name="Wang J."/>
            <person name="Li N."/>
        </authorList>
    </citation>
    <scope>NUCLEOTIDE SEQUENCE [LARGE SCALE GENOMIC DNA]</scope>
</reference>
<name>R0LRG5_ANAPL</name>
<dbReference type="EMBL" id="KB742459">
    <property type="protein sequence ID" value="EOB08314.1"/>
    <property type="molecule type" value="Genomic_DNA"/>
</dbReference>
<protein>
    <submittedName>
        <fullName evidence="2">Uncharacterized protein</fullName>
    </submittedName>
</protein>
<accession>R0LRG5</accession>
<proteinExistence type="predicted"/>
<dbReference type="Proteomes" id="UP000296049">
    <property type="component" value="Unassembled WGS sequence"/>
</dbReference>
<organism evidence="2 3">
    <name type="scientific">Anas platyrhynchos</name>
    <name type="common">Mallard</name>
    <name type="synonym">Anas boschas</name>
    <dbReference type="NCBI Taxonomy" id="8839"/>
    <lineage>
        <taxon>Eukaryota</taxon>
        <taxon>Metazoa</taxon>
        <taxon>Chordata</taxon>
        <taxon>Craniata</taxon>
        <taxon>Vertebrata</taxon>
        <taxon>Euteleostomi</taxon>
        <taxon>Archelosauria</taxon>
        <taxon>Archosauria</taxon>
        <taxon>Dinosauria</taxon>
        <taxon>Saurischia</taxon>
        <taxon>Theropoda</taxon>
        <taxon>Coelurosauria</taxon>
        <taxon>Aves</taxon>
        <taxon>Neognathae</taxon>
        <taxon>Galloanserae</taxon>
        <taxon>Anseriformes</taxon>
        <taxon>Anatidae</taxon>
        <taxon>Anatinae</taxon>
        <taxon>Anas</taxon>
    </lineage>
</organism>
<evidence type="ECO:0000313" key="3">
    <source>
        <dbReference type="Proteomes" id="UP000296049"/>
    </source>
</evidence>
<sequence>FTHCHEILTDLDMVFEQPVLLLRGSSRPSRKSMKPKAMIPGLAG</sequence>
<evidence type="ECO:0000256" key="1">
    <source>
        <dbReference type="SAM" id="MobiDB-lite"/>
    </source>
</evidence>
<feature type="non-terminal residue" evidence="2">
    <location>
        <position position="44"/>
    </location>
</feature>
<dbReference type="AlphaFoldDB" id="R0LRG5"/>
<keyword evidence="3" id="KW-1185">Reference proteome</keyword>
<gene>
    <name evidence="2" type="ORF">Anapl_01493</name>
</gene>